<feature type="transmembrane region" description="Helical" evidence="8">
    <location>
        <begin position="135"/>
        <end position="158"/>
    </location>
</feature>
<proteinExistence type="inferred from homology"/>
<feature type="transmembrane region" description="Helical" evidence="8">
    <location>
        <begin position="264"/>
        <end position="286"/>
    </location>
</feature>
<evidence type="ECO:0000256" key="3">
    <source>
        <dbReference type="ARBA" id="ARBA00022692"/>
    </source>
</evidence>
<reference evidence="9 10" key="1">
    <citation type="submission" date="2023-09" db="EMBL/GenBank/DDBJ databases">
        <title>Nesidiocoris tenuis whole genome shotgun sequence.</title>
        <authorList>
            <person name="Shibata T."/>
            <person name="Shimoda M."/>
            <person name="Kobayashi T."/>
            <person name="Uehara T."/>
        </authorList>
    </citation>
    <scope>NUCLEOTIDE SEQUENCE [LARGE SCALE GENOMIC DNA]</scope>
    <source>
        <strain evidence="9 10">Japan</strain>
    </source>
</reference>
<dbReference type="Pfam" id="PF08395">
    <property type="entry name" value="7tm_7"/>
    <property type="match status" value="1"/>
</dbReference>
<keyword evidence="10" id="KW-1185">Reference proteome</keyword>
<name>A0ABN7AYR5_9HEMI</name>
<comment type="function">
    <text evidence="8">Gustatory receptor which mediates acceptance or avoidance behavior, depending on its substrates.</text>
</comment>
<evidence type="ECO:0000256" key="4">
    <source>
        <dbReference type="ARBA" id="ARBA00022989"/>
    </source>
</evidence>
<evidence type="ECO:0000256" key="5">
    <source>
        <dbReference type="ARBA" id="ARBA00023136"/>
    </source>
</evidence>
<keyword evidence="6 8" id="KW-0675">Receptor</keyword>
<evidence type="ECO:0000256" key="6">
    <source>
        <dbReference type="ARBA" id="ARBA00023170"/>
    </source>
</evidence>
<evidence type="ECO:0000313" key="9">
    <source>
        <dbReference type="EMBL" id="BES96479.1"/>
    </source>
</evidence>
<dbReference type="Proteomes" id="UP001307889">
    <property type="component" value="Chromosome 7"/>
</dbReference>
<gene>
    <name evidence="9" type="ORF">NTJ_09291</name>
</gene>
<keyword evidence="4 8" id="KW-1133">Transmembrane helix</keyword>
<evidence type="ECO:0000256" key="7">
    <source>
        <dbReference type="ARBA" id="ARBA00023224"/>
    </source>
</evidence>
<keyword evidence="3 8" id="KW-0812">Transmembrane</keyword>
<feature type="transmembrane region" description="Helical" evidence="8">
    <location>
        <begin position="170"/>
        <end position="195"/>
    </location>
</feature>
<keyword evidence="7 8" id="KW-0807">Transducer</keyword>
<comment type="caution">
    <text evidence="8">Lacks conserved residue(s) required for the propagation of feature annotation.</text>
</comment>
<evidence type="ECO:0000256" key="8">
    <source>
        <dbReference type="RuleBase" id="RU363108"/>
    </source>
</evidence>
<keyword evidence="5 8" id="KW-0472">Membrane</keyword>
<evidence type="ECO:0000256" key="1">
    <source>
        <dbReference type="ARBA" id="ARBA00004651"/>
    </source>
</evidence>
<dbReference type="PANTHER" id="PTHR21143:SF133">
    <property type="entry name" value="GUSTATORY AND PHEROMONE RECEPTOR 32A-RELATED"/>
    <property type="match status" value="1"/>
</dbReference>
<dbReference type="InterPro" id="IPR013604">
    <property type="entry name" value="7TM_chemorcpt"/>
</dbReference>
<comment type="similarity">
    <text evidence="8">Belongs to the insect chemoreceptor superfamily. Gustatory receptor (GR) family.</text>
</comment>
<evidence type="ECO:0000313" key="10">
    <source>
        <dbReference type="Proteomes" id="UP001307889"/>
    </source>
</evidence>
<dbReference type="PANTHER" id="PTHR21143">
    <property type="entry name" value="INVERTEBRATE GUSTATORY RECEPTOR"/>
    <property type="match status" value="1"/>
</dbReference>
<sequence length="405" mass="46477">MPFEFLVSAPTKVKLSPYVVTYTWIIICLSLMNVYVTGSAISKGKVITSDYLPPVWPSTQYCNCSSTPEMPPSAQSRVIQSMNPHILICMSLGANLASLFTIKPKFPFFVDYMEAIDAKLCLLMVHQNRSYRTSYWLLAFLFPVLFLFSFPLLISYVYLSEHENVIHFFWYTSIVIHNLVSYSSELQLVTLFLLLKLKFRVINCTLQRISRGSTRRSPFFRPRKIQNLTATKKLEDEVLLKYIEITHNCFLKLWDSWTLLNQMYAIQVLFSTCGCFLKALFNVYLMLMGGTADAEGRLDGPVVINYILWMTFYFARFVIMAIVASSATNEANRTKSIIAFVTISQDEPAVKEELDLFFLNAKCRHLEFSVCGLYILNSELIMKACGTGITYLVLLVQFKPQMQFS</sequence>
<evidence type="ECO:0000256" key="2">
    <source>
        <dbReference type="ARBA" id="ARBA00022475"/>
    </source>
</evidence>
<dbReference type="EMBL" id="AP028915">
    <property type="protein sequence ID" value="BES96479.1"/>
    <property type="molecule type" value="Genomic_DNA"/>
</dbReference>
<keyword evidence="2 8" id="KW-1003">Cell membrane</keyword>
<feature type="transmembrane region" description="Helical" evidence="8">
    <location>
        <begin position="306"/>
        <end position="327"/>
    </location>
</feature>
<feature type="transmembrane region" description="Helical" evidence="8">
    <location>
        <begin position="15"/>
        <end position="36"/>
    </location>
</feature>
<accession>A0ABN7AYR5</accession>
<protein>
    <recommendedName>
        <fullName evidence="8">Gustatory receptor</fullName>
    </recommendedName>
</protein>
<organism evidence="9 10">
    <name type="scientific">Nesidiocoris tenuis</name>
    <dbReference type="NCBI Taxonomy" id="355587"/>
    <lineage>
        <taxon>Eukaryota</taxon>
        <taxon>Metazoa</taxon>
        <taxon>Ecdysozoa</taxon>
        <taxon>Arthropoda</taxon>
        <taxon>Hexapoda</taxon>
        <taxon>Insecta</taxon>
        <taxon>Pterygota</taxon>
        <taxon>Neoptera</taxon>
        <taxon>Paraneoptera</taxon>
        <taxon>Hemiptera</taxon>
        <taxon>Heteroptera</taxon>
        <taxon>Panheteroptera</taxon>
        <taxon>Cimicomorpha</taxon>
        <taxon>Miridae</taxon>
        <taxon>Dicyphina</taxon>
        <taxon>Nesidiocoris</taxon>
    </lineage>
</organism>
<comment type="subcellular location">
    <subcellularLocation>
        <location evidence="1 8">Cell membrane</location>
        <topology evidence="1 8">Multi-pass membrane protein</topology>
    </subcellularLocation>
</comment>